<dbReference type="InterPro" id="IPR041920">
    <property type="entry name" value="ROS/MUCR_sf"/>
</dbReference>
<reference evidence="2" key="1">
    <citation type="submission" date="2020-08" db="EMBL/GenBank/DDBJ databases">
        <title>Tigecycline and colistin resistance in Klebsiella pneumoniae.</title>
        <authorList>
            <person name="Ramesh N."/>
            <person name="Shanthini T."/>
            <person name="Prasanth M."/>
            <person name="Senthilkumar N."/>
            <person name="Meesala Krishna M."/>
            <person name="Guruswami G."/>
        </authorList>
    </citation>
    <scope>NUCLEOTIDE SEQUENCE</scope>
    <source>
        <strain evidence="2">SHM 84C</strain>
    </source>
</reference>
<evidence type="ECO:0000313" key="2">
    <source>
        <dbReference type="EMBL" id="MBC2873455.1"/>
    </source>
</evidence>
<dbReference type="Pfam" id="PF05443">
    <property type="entry name" value="ROS_MUCR"/>
    <property type="match status" value="1"/>
</dbReference>
<dbReference type="AlphaFoldDB" id="A0A923ESJ1"/>
<dbReference type="Proteomes" id="UP000629923">
    <property type="component" value="Unassembled WGS sequence"/>
</dbReference>
<sequence length="96" mass="10753">MADKEELTEKIQCPECGKYFSFTAPHLNKTHQMNAGEYRERWAIPLHTPLPASAIPVSAENVLNRIRRGEINPDEQLALMAEGRKHAPERATSTAA</sequence>
<organism evidence="2 3">
    <name type="scientific">Klebsiella pneumoniae</name>
    <dbReference type="NCBI Taxonomy" id="573"/>
    <lineage>
        <taxon>Bacteria</taxon>
        <taxon>Pseudomonadati</taxon>
        <taxon>Pseudomonadota</taxon>
        <taxon>Gammaproteobacteria</taxon>
        <taxon>Enterobacterales</taxon>
        <taxon>Enterobacteriaceae</taxon>
        <taxon>Klebsiella/Raoultella group</taxon>
        <taxon>Klebsiella</taxon>
        <taxon>Klebsiella pneumoniae complex</taxon>
    </lineage>
</organism>
<name>A0A923ESJ1_KLEPN</name>
<comment type="similarity">
    <text evidence="1">Belongs to the ros/MucR family.</text>
</comment>
<protein>
    <submittedName>
        <fullName evidence="2">MucR family transcriptional regulator</fullName>
    </submittedName>
</protein>
<dbReference type="GO" id="GO:0008270">
    <property type="term" value="F:zinc ion binding"/>
    <property type="evidence" value="ECO:0007669"/>
    <property type="project" value="InterPro"/>
</dbReference>
<accession>A0A923ESJ1</accession>
<proteinExistence type="inferred from homology"/>
<evidence type="ECO:0000256" key="1">
    <source>
        <dbReference type="ARBA" id="ARBA00007031"/>
    </source>
</evidence>
<dbReference type="EMBL" id="JACLQZ010000007">
    <property type="protein sequence ID" value="MBC2873455.1"/>
    <property type="molecule type" value="Genomic_DNA"/>
</dbReference>
<evidence type="ECO:0000313" key="3">
    <source>
        <dbReference type="Proteomes" id="UP000629923"/>
    </source>
</evidence>
<dbReference type="Gene3D" id="1.10.10.1550">
    <property type="entry name" value="ROS/MUCR transcriptional regulator protein"/>
    <property type="match status" value="1"/>
</dbReference>
<gene>
    <name evidence="2" type="ORF">H7U18_28495</name>
</gene>
<dbReference type="InterPro" id="IPR008807">
    <property type="entry name" value="ROS_MUCR"/>
</dbReference>
<comment type="caution">
    <text evidence="2">The sequence shown here is derived from an EMBL/GenBank/DDBJ whole genome shotgun (WGS) entry which is preliminary data.</text>
</comment>
<dbReference type="GO" id="GO:0006355">
    <property type="term" value="P:regulation of DNA-templated transcription"/>
    <property type="evidence" value="ECO:0007669"/>
    <property type="project" value="InterPro"/>
</dbReference>
<dbReference type="GO" id="GO:0003677">
    <property type="term" value="F:DNA binding"/>
    <property type="evidence" value="ECO:0007669"/>
    <property type="project" value="InterPro"/>
</dbReference>